<accession>A0AAV7X5N3</accession>
<comment type="catalytic activity">
    <reaction evidence="1">
        <text>a phosphate monoester + H2O = an alcohol + phosphate</text>
        <dbReference type="Rhea" id="RHEA:15017"/>
        <dbReference type="ChEBI" id="CHEBI:15377"/>
        <dbReference type="ChEBI" id="CHEBI:30879"/>
        <dbReference type="ChEBI" id="CHEBI:43474"/>
        <dbReference type="ChEBI" id="CHEBI:67140"/>
        <dbReference type="EC" id="3.1.3.2"/>
    </reaction>
</comment>
<evidence type="ECO:0000256" key="5">
    <source>
        <dbReference type="ARBA" id="ARBA00022801"/>
    </source>
</evidence>
<dbReference type="Proteomes" id="UP001075354">
    <property type="component" value="Chromosome 16"/>
</dbReference>
<dbReference type="InterPro" id="IPR000560">
    <property type="entry name" value="His_Pase_clade-2"/>
</dbReference>
<name>A0AAV7X5N3_9NEOP</name>
<evidence type="ECO:0000313" key="9">
    <source>
        <dbReference type="Proteomes" id="UP001075354"/>
    </source>
</evidence>
<dbReference type="PROSITE" id="PS00778">
    <property type="entry name" value="HIS_ACID_PHOSPHAT_2"/>
    <property type="match status" value="1"/>
</dbReference>
<comment type="caution">
    <text evidence="8">The sequence shown here is derived from an EMBL/GenBank/DDBJ whole genome shotgun (WGS) entry which is preliminary data.</text>
</comment>
<keyword evidence="6" id="KW-1015">Disulfide bond</keyword>
<keyword evidence="7" id="KW-0325">Glycoprotein</keyword>
<dbReference type="InterPro" id="IPR029033">
    <property type="entry name" value="His_PPase_superfam"/>
</dbReference>
<sequence length="443" mass="49760">MVRESTPARAGRAARAGRRAPHSCAMSTVGGLRRGLRHLVAAAALALLLAAGTRAAARINMDDDALLGSDLSDLKEVRDNRVRPDPSPHDKAESELLLVHVLFRHGDRTPDPPTYPNDPYSNFSYDPVGWGGLTPNGKRTEYRIGKFLRRRYGAWLGPYRSNLLAARTTDWPRTKDSMSLVLAGLFPPAEDDVWAEGADKLGDLWMPIASESVPRSEDNLLYMWDVPCPEHDKAFKEVLSSQSFQKQFRGGSHAPIVSYLEKYSGAKINVPEDVYNIYQALLAQQGWNLTLPSWTEDVFPDKMKPLAALYFEADTWNRKMQRLRAGPLVKRIIRHSVAKSRGLLRPNRQMYLYAAHDNNVAALLMALRVWEPGTMPPYGVAVIFELRRRAGQVGIQMYLRNSTSMEDLHPLTMPDCEHFCPVHRFVQLTADVTPGNWEAECEG</sequence>
<evidence type="ECO:0000256" key="4">
    <source>
        <dbReference type="ARBA" id="ARBA00022729"/>
    </source>
</evidence>
<dbReference type="InterPro" id="IPR033379">
    <property type="entry name" value="Acid_Pase_AS"/>
</dbReference>
<keyword evidence="9" id="KW-1185">Reference proteome</keyword>
<dbReference type="CDD" id="cd07061">
    <property type="entry name" value="HP_HAP_like"/>
    <property type="match status" value="1"/>
</dbReference>
<dbReference type="Pfam" id="PF00328">
    <property type="entry name" value="His_Phos_2"/>
    <property type="match status" value="1"/>
</dbReference>
<evidence type="ECO:0000256" key="2">
    <source>
        <dbReference type="ARBA" id="ARBA00005375"/>
    </source>
</evidence>
<dbReference type="AlphaFoldDB" id="A0AAV7X5N3"/>
<comment type="similarity">
    <text evidence="2">Belongs to the histidine acid phosphatase family.</text>
</comment>
<dbReference type="SUPFAM" id="SSF53254">
    <property type="entry name" value="Phosphoglycerate mutase-like"/>
    <property type="match status" value="1"/>
</dbReference>
<dbReference type="Gene3D" id="3.40.50.1240">
    <property type="entry name" value="Phosphoglycerate mutase-like"/>
    <property type="match status" value="1"/>
</dbReference>
<dbReference type="PANTHER" id="PTHR11567">
    <property type="entry name" value="ACID PHOSPHATASE-RELATED"/>
    <property type="match status" value="1"/>
</dbReference>
<evidence type="ECO:0000256" key="3">
    <source>
        <dbReference type="ARBA" id="ARBA00012646"/>
    </source>
</evidence>
<dbReference type="PROSITE" id="PS00616">
    <property type="entry name" value="HIS_ACID_PHOSPHAT_1"/>
    <property type="match status" value="1"/>
</dbReference>
<dbReference type="GO" id="GO:0003993">
    <property type="term" value="F:acid phosphatase activity"/>
    <property type="evidence" value="ECO:0007669"/>
    <property type="project" value="UniProtKB-EC"/>
</dbReference>
<evidence type="ECO:0000256" key="6">
    <source>
        <dbReference type="ARBA" id="ARBA00023157"/>
    </source>
</evidence>
<evidence type="ECO:0000256" key="1">
    <source>
        <dbReference type="ARBA" id="ARBA00000032"/>
    </source>
</evidence>
<protein>
    <recommendedName>
        <fullName evidence="3">acid phosphatase</fullName>
        <ecNumber evidence="3">3.1.3.2</ecNumber>
    </recommendedName>
</protein>
<dbReference type="InterPro" id="IPR050645">
    <property type="entry name" value="Histidine_acid_phosphatase"/>
</dbReference>
<dbReference type="EC" id="3.1.3.2" evidence="3"/>
<dbReference type="PANTHER" id="PTHR11567:SF211">
    <property type="entry name" value="PROSTATIC ACID PHOSPHATASE"/>
    <property type="match status" value="1"/>
</dbReference>
<dbReference type="EMBL" id="JAPTSV010000016">
    <property type="protein sequence ID" value="KAJ1519727.1"/>
    <property type="molecule type" value="Genomic_DNA"/>
</dbReference>
<organism evidence="8 9">
    <name type="scientific">Megalurothrips usitatus</name>
    <name type="common">bean blossom thrips</name>
    <dbReference type="NCBI Taxonomy" id="439358"/>
    <lineage>
        <taxon>Eukaryota</taxon>
        <taxon>Metazoa</taxon>
        <taxon>Ecdysozoa</taxon>
        <taxon>Arthropoda</taxon>
        <taxon>Hexapoda</taxon>
        <taxon>Insecta</taxon>
        <taxon>Pterygota</taxon>
        <taxon>Neoptera</taxon>
        <taxon>Paraneoptera</taxon>
        <taxon>Thysanoptera</taxon>
        <taxon>Terebrantia</taxon>
        <taxon>Thripoidea</taxon>
        <taxon>Thripidae</taxon>
        <taxon>Megalurothrips</taxon>
    </lineage>
</organism>
<proteinExistence type="inferred from homology"/>
<evidence type="ECO:0000313" key="8">
    <source>
        <dbReference type="EMBL" id="KAJ1519727.1"/>
    </source>
</evidence>
<gene>
    <name evidence="8" type="ORF">ONE63_004985</name>
</gene>
<keyword evidence="4" id="KW-0732">Signal</keyword>
<reference evidence="8" key="1">
    <citation type="submission" date="2022-12" db="EMBL/GenBank/DDBJ databases">
        <title>Chromosome-level genome assembly of the bean flower thrips Megalurothrips usitatus.</title>
        <authorList>
            <person name="Ma L."/>
            <person name="Liu Q."/>
            <person name="Li H."/>
            <person name="Cai W."/>
        </authorList>
    </citation>
    <scope>NUCLEOTIDE SEQUENCE</scope>
    <source>
        <strain evidence="8">Cailab_2022a</strain>
    </source>
</reference>
<evidence type="ECO:0000256" key="7">
    <source>
        <dbReference type="ARBA" id="ARBA00023180"/>
    </source>
</evidence>
<keyword evidence="5" id="KW-0378">Hydrolase</keyword>